<organism evidence="9 10">
    <name type="scientific">Formosa undariae</name>
    <dbReference type="NCBI Taxonomy" id="1325436"/>
    <lineage>
        <taxon>Bacteria</taxon>
        <taxon>Pseudomonadati</taxon>
        <taxon>Bacteroidota</taxon>
        <taxon>Flavobacteriia</taxon>
        <taxon>Flavobacteriales</taxon>
        <taxon>Flavobacteriaceae</taxon>
        <taxon>Formosa</taxon>
    </lineage>
</organism>
<dbReference type="Gene3D" id="3.90.1680.10">
    <property type="entry name" value="SOS response associated peptidase-like"/>
    <property type="match status" value="1"/>
</dbReference>
<keyword evidence="10" id="KW-1185">Reference proteome</keyword>
<comment type="caution">
    <text evidence="9">The sequence shown here is derived from an EMBL/GenBank/DDBJ whole genome shotgun (WGS) entry which is preliminary data.</text>
</comment>
<dbReference type="Pfam" id="PF02586">
    <property type="entry name" value="SRAP"/>
    <property type="match status" value="1"/>
</dbReference>
<dbReference type="EC" id="3.4.-.-" evidence="8"/>
<evidence type="ECO:0000256" key="6">
    <source>
        <dbReference type="ARBA" id="ARBA00023125"/>
    </source>
</evidence>
<gene>
    <name evidence="9" type="ORF">ACFFVB_17895</name>
</gene>
<evidence type="ECO:0000256" key="4">
    <source>
        <dbReference type="ARBA" id="ARBA00022801"/>
    </source>
</evidence>
<evidence type="ECO:0000313" key="10">
    <source>
        <dbReference type="Proteomes" id="UP001589605"/>
    </source>
</evidence>
<dbReference type="Proteomes" id="UP001589605">
    <property type="component" value="Unassembled WGS sequence"/>
</dbReference>
<evidence type="ECO:0000256" key="7">
    <source>
        <dbReference type="ARBA" id="ARBA00023239"/>
    </source>
</evidence>
<evidence type="ECO:0000256" key="3">
    <source>
        <dbReference type="ARBA" id="ARBA00022763"/>
    </source>
</evidence>
<evidence type="ECO:0000313" key="9">
    <source>
        <dbReference type="EMBL" id="MFB9054961.1"/>
    </source>
</evidence>
<evidence type="ECO:0000256" key="1">
    <source>
        <dbReference type="ARBA" id="ARBA00008136"/>
    </source>
</evidence>
<keyword evidence="2 8" id="KW-0645">Protease</keyword>
<protein>
    <recommendedName>
        <fullName evidence="8">Abasic site processing protein</fullName>
        <ecNumber evidence="8">3.4.-.-</ecNumber>
    </recommendedName>
</protein>
<keyword evidence="3" id="KW-0227">DNA damage</keyword>
<keyword evidence="6" id="KW-0238">DNA-binding</keyword>
<dbReference type="RefSeq" id="WP_382384606.1">
    <property type="nucleotide sequence ID" value="NZ_JBHMEZ010000032.1"/>
</dbReference>
<accession>A0ABV5F681</accession>
<proteinExistence type="inferred from homology"/>
<dbReference type="SUPFAM" id="SSF143081">
    <property type="entry name" value="BB1717-like"/>
    <property type="match status" value="1"/>
</dbReference>
<name>A0ABV5F681_9FLAO</name>
<keyword evidence="4 8" id="KW-0378">Hydrolase</keyword>
<evidence type="ECO:0000256" key="2">
    <source>
        <dbReference type="ARBA" id="ARBA00022670"/>
    </source>
</evidence>
<dbReference type="PANTHER" id="PTHR13604">
    <property type="entry name" value="DC12-RELATED"/>
    <property type="match status" value="1"/>
</dbReference>
<reference evidence="9 10" key="1">
    <citation type="submission" date="2024-09" db="EMBL/GenBank/DDBJ databases">
        <authorList>
            <person name="Sun Q."/>
            <person name="Mori K."/>
        </authorList>
    </citation>
    <scope>NUCLEOTIDE SEQUENCE [LARGE SCALE GENOMIC DNA]</scope>
    <source>
        <strain evidence="9 10">CECT 8286</strain>
    </source>
</reference>
<dbReference type="EMBL" id="JBHMEZ010000032">
    <property type="protein sequence ID" value="MFB9054961.1"/>
    <property type="molecule type" value="Genomic_DNA"/>
</dbReference>
<evidence type="ECO:0000256" key="8">
    <source>
        <dbReference type="RuleBase" id="RU364100"/>
    </source>
</evidence>
<evidence type="ECO:0000256" key="5">
    <source>
        <dbReference type="ARBA" id="ARBA00023124"/>
    </source>
</evidence>
<sequence length="230" mass="26729">MFYQISNIASRVSVEDTLSAKFKFPHLYKPKKRIDGTAESVLPILTSKDSKHLQYAIWGMLPEFFRGDWKPYQNSQNTLNIKTRTLKKHLEFYRNSEVKRCLVPITGYMDFSKSEGEVTPFFVNHTKNTPFCVAGIYNQLEDGFYTFSIIIDDHLNEESNSISKFQPAILKRELHDQWLNPRIDTLHALEFLEEPHDYALNRFPTSTHLLLSCSSTNQEDEEELGLEDAV</sequence>
<dbReference type="PANTHER" id="PTHR13604:SF0">
    <property type="entry name" value="ABASIC SITE PROCESSING PROTEIN HMCES"/>
    <property type="match status" value="1"/>
</dbReference>
<keyword evidence="5" id="KW-0190">Covalent protein-DNA linkage</keyword>
<comment type="similarity">
    <text evidence="1 8">Belongs to the SOS response-associated peptidase family.</text>
</comment>
<dbReference type="InterPro" id="IPR036590">
    <property type="entry name" value="SRAP-like"/>
</dbReference>
<dbReference type="InterPro" id="IPR003738">
    <property type="entry name" value="SRAP"/>
</dbReference>
<keyword evidence="7" id="KW-0456">Lyase</keyword>